<gene>
    <name evidence="2" type="ORF">QE152_g22334</name>
</gene>
<evidence type="ECO:0000313" key="3">
    <source>
        <dbReference type="Proteomes" id="UP001458880"/>
    </source>
</evidence>
<evidence type="ECO:0000256" key="1">
    <source>
        <dbReference type="SAM" id="SignalP"/>
    </source>
</evidence>
<proteinExistence type="predicted"/>
<name>A0AAW1KLC3_POPJA</name>
<keyword evidence="3" id="KW-1185">Reference proteome</keyword>
<comment type="caution">
    <text evidence="2">The sequence shown here is derived from an EMBL/GenBank/DDBJ whole genome shotgun (WGS) entry which is preliminary data.</text>
</comment>
<organism evidence="2 3">
    <name type="scientific">Popillia japonica</name>
    <name type="common">Japanese beetle</name>
    <dbReference type="NCBI Taxonomy" id="7064"/>
    <lineage>
        <taxon>Eukaryota</taxon>
        <taxon>Metazoa</taxon>
        <taxon>Ecdysozoa</taxon>
        <taxon>Arthropoda</taxon>
        <taxon>Hexapoda</taxon>
        <taxon>Insecta</taxon>
        <taxon>Pterygota</taxon>
        <taxon>Neoptera</taxon>
        <taxon>Endopterygota</taxon>
        <taxon>Coleoptera</taxon>
        <taxon>Polyphaga</taxon>
        <taxon>Scarabaeiformia</taxon>
        <taxon>Scarabaeidae</taxon>
        <taxon>Rutelinae</taxon>
        <taxon>Popillia</taxon>
    </lineage>
</organism>
<protein>
    <submittedName>
        <fullName evidence="2">Uncharacterized protein</fullName>
    </submittedName>
</protein>
<reference evidence="2 3" key="1">
    <citation type="journal article" date="2024" name="BMC Genomics">
        <title>De novo assembly and annotation of Popillia japonica's genome with initial clues to its potential as an invasive pest.</title>
        <authorList>
            <person name="Cucini C."/>
            <person name="Boschi S."/>
            <person name="Funari R."/>
            <person name="Cardaioli E."/>
            <person name="Iannotti N."/>
            <person name="Marturano G."/>
            <person name="Paoli F."/>
            <person name="Bruttini M."/>
            <person name="Carapelli A."/>
            <person name="Frati F."/>
            <person name="Nardi F."/>
        </authorList>
    </citation>
    <scope>NUCLEOTIDE SEQUENCE [LARGE SCALE GENOMIC DNA]</scope>
    <source>
        <strain evidence="2">DMR45628</strain>
    </source>
</reference>
<feature type="signal peptide" evidence="1">
    <location>
        <begin position="1"/>
        <end position="19"/>
    </location>
</feature>
<dbReference type="AlphaFoldDB" id="A0AAW1KLC3"/>
<evidence type="ECO:0000313" key="2">
    <source>
        <dbReference type="EMBL" id="KAK9719997.1"/>
    </source>
</evidence>
<dbReference type="EMBL" id="JASPKY010000214">
    <property type="protein sequence ID" value="KAK9719997.1"/>
    <property type="molecule type" value="Genomic_DNA"/>
</dbReference>
<dbReference type="Proteomes" id="UP001458880">
    <property type="component" value="Unassembled WGS sequence"/>
</dbReference>
<accession>A0AAW1KLC3</accession>
<feature type="chain" id="PRO_5043373894" evidence="1">
    <location>
        <begin position="20"/>
        <end position="81"/>
    </location>
</feature>
<keyword evidence="1" id="KW-0732">Signal</keyword>
<sequence>MKWLALCLLPLVAASVVTAATVTVTSTSSNNGTLISLAASIMNDVWNTYPSTTDQLQFLSLQLTEGSGEVWYFTVISARCA</sequence>